<accession>A0A066ZNE3</accession>
<dbReference type="GO" id="GO:0015385">
    <property type="term" value="F:sodium:proton antiporter activity"/>
    <property type="evidence" value="ECO:0007669"/>
    <property type="project" value="InterPro"/>
</dbReference>
<evidence type="ECO:0000256" key="3">
    <source>
        <dbReference type="ARBA" id="ARBA00022449"/>
    </source>
</evidence>
<feature type="transmembrane region" description="Helical" evidence="11">
    <location>
        <begin position="84"/>
        <end position="106"/>
    </location>
</feature>
<dbReference type="RefSeq" id="WP_029908752.1">
    <property type="nucleotide sequence ID" value="NZ_AP020335.1"/>
</dbReference>
<keyword evidence="5 11" id="KW-0812">Transmembrane</keyword>
<evidence type="ECO:0000256" key="9">
    <source>
        <dbReference type="ARBA" id="ARBA00023136"/>
    </source>
</evidence>
<feature type="transmembrane region" description="Helical" evidence="11">
    <location>
        <begin position="235"/>
        <end position="253"/>
    </location>
</feature>
<dbReference type="EMBL" id="JMIU01000001">
    <property type="protein sequence ID" value="KDN95037.1"/>
    <property type="molecule type" value="Genomic_DNA"/>
</dbReference>
<dbReference type="PANTHER" id="PTHR10110:SF86">
    <property type="entry name" value="SODIUM_HYDROGEN EXCHANGER 7"/>
    <property type="match status" value="1"/>
</dbReference>
<keyword evidence="6 11" id="KW-1133">Transmembrane helix</keyword>
<protein>
    <recommendedName>
        <fullName evidence="12">Cation/H+ exchanger transmembrane domain-containing protein</fullName>
    </recommendedName>
</protein>
<dbReference type="InterPro" id="IPR018422">
    <property type="entry name" value="Cation/H_exchanger_CPA1"/>
</dbReference>
<dbReference type="GO" id="GO:0051453">
    <property type="term" value="P:regulation of intracellular pH"/>
    <property type="evidence" value="ECO:0007669"/>
    <property type="project" value="TreeGrafter"/>
</dbReference>
<feature type="transmembrane region" description="Helical" evidence="11">
    <location>
        <begin position="112"/>
        <end position="137"/>
    </location>
</feature>
<keyword evidence="3" id="KW-0050">Antiport</keyword>
<evidence type="ECO:0000256" key="1">
    <source>
        <dbReference type="ARBA" id="ARBA00004651"/>
    </source>
</evidence>
<feature type="transmembrane region" description="Helical" evidence="11">
    <location>
        <begin position="356"/>
        <end position="374"/>
    </location>
</feature>
<evidence type="ECO:0000256" key="10">
    <source>
        <dbReference type="ARBA" id="ARBA00023201"/>
    </source>
</evidence>
<keyword evidence="4" id="KW-1003">Cell membrane</keyword>
<evidence type="ECO:0000256" key="6">
    <source>
        <dbReference type="ARBA" id="ARBA00022989"/>
    </source>
</evidence>
<feature type="transmembrane region" description="Helical" evidence="11">
    <location>
        <begin position="286"/>
        <end position="305"/>
    </location>
</feature>
<feature type="transmembrane region" description="Helical" evidence="11">
    <location>
        <begin position="317"/>
        <end position="335"/>
    </location>
</feature>
<dbReference type="GO" id="GO:0098719">
    <property type="term" value="P:sodium ion import across plasma membrane"/>
    <property type="evidence" value="ECO:0007669"/>
    <property type="project" value="TreeGrafter"/>
</dbReference>
<evidence type="ECO:0000256" key="5">
    <source>
        <dbReference type="ARBA" id="ARBA00022692"/>
    </source>
</evidence>
<evidence type="ECO:0000313" key="14">
    <source>
        <dbReference type="Proteomes" id="UP000027341"/>
    </source>
</evidence>
<keyword evidence="2" id="KW-0813">Transport</keyword>
<keyword evidence="8" id="KW-0406">Ion transport</keyword>
<comment type="caution">
    <text evidence="13">The sequence shown here is derived from an EMBL/GenBank/DDBJ whole genome shotgun (WGS) entry which is preliminary data.</text>
</comment>
<evidence type="ECO:0000256" key="11">
    <source>
        <dbReference type="SAM" id="Phobius"/>
    </source>
</evidence>
<evidence type="ECO:0000256" key="7">
    <source>
        <dbReference type="ARBA" id="ARBA00023053"/>
    </source>
</evidence>
<evidence type="ECO:0000259" key="12">
    <source>
        <dbReference type="Pfam" id="PF00999"/>
    </source>
</evidence>
<keyword evidence="7" id="KW-0915">Sodium</keyword>
<feature type="domain" description="Cation/H+ exchanger transmembrane" evidence="12">
    <location>
        <begin position="15"/>
        <end position="410"/>
    </location>
</feature>
<dbReference type="Gene3D" id="6.10.140.1330">
    <property type="match status" value="1"/>
</dbReference>
<feature type="transmembrane region" description="Helical" evidence="11">
    <location>
        <begin position="6"/>
        <end position="21"/>
    </location>
</feature>
<feature type="transmembrane region" description="Helical" evidence="11">
    <location>
        <begin position="181"/>
        <end position="205"/>
    </location>
</feature>
<keyword evidence="14" id="KW-1185">Reference proteome</keyword>
<dbReference type="Proteomes" id="UP000027341">
    <property type="component" value="Unassembled WGS sequence"/>
</dbReference>
<evidence type="ECO:0000256" key="4">
    <source>
        <dbReference type="ARBA" id="ARBA00022475"/>
    </source>
</evidence>
<reference evidence="13 14" key="1">
    <citation type="submission" date="2014-04" db="EMBL/GenBank/DDBJ databases">
        <title>Draft genome sequence of Hydrogenovibrio marinus MH-110, a model organism for aerobic H2 metabolism.</title>
        <authorList>
            <person name="Cha H.J."/>
            <person name="Jo B.H."/>
            <person name="Hwang B.H."/>
        </authorList>
    </citation>
    <scope>NUCLEOTIDE SEQUENCE [LARGE SCALE GENOMIC DNA]</scope>
    <source>
        <strain evidence="13 14">MH-110</strain>
    </source>
</reference>
<dbReference type="GO" id="GO:0015386">
    <property type="term" value="F:potassium:proton antiporter activity"/>
    <property type="evidence" value="ECO:0007669"/>
    <property type="project" value="TreeGrafter"/>
</dbReference>
<evidence type="ECO:0000256" key="8">
    <source>
        <dbReference type="ARBA" id="ARBA00023065"/>
    </source>
</evidence>
<dbReference type="PANTHER" id="PTHR10110">
    <property type="entry name" value="SODIUM/HYDROGEN EXCHANGER"/>
    <property type="match status" value="1"/>
</dbReference>
<evidence type="ECO:0000256" key="2">
    <source>
        <dbReference type="ARBA" id="ARBA00022448"/>
    </source>
</evidence>
<keyword evidence="10" id="KW-0739">Sodium transport</keyword>
<dbReference type="GO" id="GO:0005886">
    <property type="term" value="C:plasma membrane"/>
    <property type="evidence" value="ECO:0007669"/>
    <property type="project" value="UniProtKB-SubCell"/>
</dbReference>
<keyword evidence="9 11" id="KW-0472">Membrane</keyword>
<dbReference type="InterPro" id="IPR006153">
    <property type="entry name" value="Cation/H_exchanger_TM"/>
</dbReference>
<dbReference type="Pfam" id="PF00999">
    <property type="entry name" value="Na_H_Exchanger"/>
    <property type="match status" value="1"/>
</dbReference>
<proteinExistence type="predicted"/>
<name>A0A066ZNE3_HYDMR</name>
<gene>
    <name evidence="13" type="ORF">EI16_01630</name>
</gene>
<sequence>MGFLEIGLIVIGLMVLSMVAQERLKIPMPVTLISVVLLFAVFGYHIEIKGSTFDSMLMLLLPLLISSDVLNLKPDELKKNWLSVVLTAGVVVVASVILGVLLKAYILPHYDLSIPAMVALMAMVVATDPVTVSAVFSNFRLPHHLKFIAESESLFNDASAFVIFGIALTMLAQPMSADEVLVFSVVTISMSLLVGLIVGVVGILLLKLSNGAQTETAIILLVAYLSFEFAEYFEVAAIFSLVVSMVVMNAAILSEDSRFNIHANRPGLRHKLFSHLNDTYQNHPSIVQFLGFAALLANVLLYISIGEIINLHCLLGYWKEILAVFVATSLIRALMMWRFKNTSHRVESMETISFDWWVVLTFAGVKGGLSILMVHMLPETFIYKELFTAIILGNIILTTFVYSLLLTVYVKMRRVSFSSQVGL</sequence>
<evidence type="ECO:0000313" key="13">
    <source>
        <dbReference type="EMBL" id="KDN95037.1"/>
    </source>
</evidence>
<dbReference type="STRING" id="28885.EI16_01630"/>
<feature type="transmembrane region" description="Helical" evidence="11">
    <location>
        <begin position="28"/>
        <end position="46"/>
    </location>
</feature>
<dbReference type="AlphaFoldDB" id="A0A066ZNE3"/>
<comment type="subcellular location">
    <subcellularLocation>
        <location evidence="1">Cell membrane</location>
        <topology evidence="1">Multi-pass membrane protein</topology>
    </subcellularLocation>
</comment>
<feature type="transmembrane region" description="Helical" evidence="11">
    <location>
        <begin position="386"/>
        <end position="410"/>
    </location>
</feature>
<organism evidence="13 14">
    <name type="scientific">Hydrogenovibrio marinus</name>
    <dbReference type="NCBI Taxonomy" id="28885"/>
    <lineage>
        <taxon>Bacteria</taxon>
        <taxon>Pseudomonadati</taxon>
        <taxon>Pseudomonadota</taxon>
        <taxon>Gammaproteobacteria</taxon>
        <taxon>Thiotrichales</taxon>
        <taxon>Piscirickettsiaceae</taxon>
        <taxon>Hydrogenovibrio</taxon>
    </lineage>
</organism>